<dbReference type="OrthoDB" id="337038at2759"/>
<dbReference type="Gene3D" id="3.40.33.10">
    <property type="entry name" value="CAP"/>
    <property type="match status" value="1"/>
</dbReference>
<feature type="region of interest" description="Disordered" evidence="1">
    <location>
        <begin position="453"/>
        <end position="473"/>
    </location>
</feature>
<dbReference type="PANTHER" id="PTHR10334">
    <property type="entry name" value="CYSTEINE-RICH SECRETORY PROTEIN-RELATED"/>
    <property type="match status" value="1"/>
</dbReference>
<dbReference type="STRING" id="357750.A0A2S6CL26"/>
<dbReference type="SMART" id="SM00198">
    <property type="entry name" value="SCP"/>
    <property type="match status" value="1"/>
</dbReference>
<gene>
    <name evidence="3" type="ORF">CBER1_07357</name>
</gene>
<feature type="compositionally biased region" description="Basic and acidic residues" evidence="1">
    <location>
        <begin position="453"/>
        <end position="463"/>
    </location>
</feature>
<feature type="compositionally biased region" description="Basic and acidic residues" evidence="1">
    <location>
        <begin position="496"/>
        <end position="511"/>
    </location>
</feature>
<dbReference type="CDD" id="cd05380">
    <property type="entry name" value="CAP_euk"/>
    <property type="match status" value="1"/>
</dbReference>
<protein>
    <recommendedName>
        <fullName evidence="2">SCP domain-containing protein</fullName>
    </recommendedName>
</protein>
<dbReference type="PRINTS" id="PR00837">
    <property type="entry name" value="V5TPXLIKE"/>
</dbReference>
<keyword evidence="4" id="KW-1185">Reference proteome</keyword>
<evidence type="ECO:0000256" key="1">
    <source>
        <dbReference type="SAM" id="MobiDB-lite"/>
    </source>
</evidence>
<dbReference type="AlphaFoldDB" id="A0A2S6CL26"/>
<feature type="region of interest" description="Disordered" evidence="1">
    <location>
        <begin position="496"/>
        <end position="548"/>
    </location>
</feature>
<feature type="domain" description="SCP" evidence="2">
    <location>
        <begin position="221"/>
        <end position="365"/>
    </location>
</feature>
<sequence>MNVTDKGLLVQPNPLIEQIRTTCTHHVQGWRFPEDTPRVFLRRVSQLTSPLYDISARDFVAWESVTYSAEALKVKGHMVRHMSQAASHQVSPRAPNVKDLSMLTWDCLRARYQAAPPLLRQTLTTAYTSFNQLQASHSATSYCDMLRSLVLAAALLCHSYTVLASDHGHKHHKVYPRHPLEEDHWTDEEKLRKREIYARNKEAADKKESTNWIEPGYEYMEYNNECLKHHNYHRNNHMCYDLVWDDALAYTAQLVAESCVYGHNLAYDYGQAGQNIAAGIPAYNVSGVITELWYNGEYPYFSYYYGQPQPDYTYFEQWAHMTQIVWCSTTNVGCATQYCPYLANAGSVDGYYTVCNYKTPGNVEGQYASNVFPPQGAPDIHWDQNFFTSMRQTTHHCRFNLFPQESIHLHTKHLRTMNLTPVNMKIKQEDDEFPLREESLSDTISTLAGKKNIEQEENQHPPEPRSPSPPINLRKASRETLRRLACEGSLEASELLSERRAKDRAGYEQRKVHLANGRASMLASYERQRENGRRRRERRKREQRDEGNVLGDDVVVESGEGQETLKEEMESDVAQEGHWFGERAHDVEMMEAEGNIAQIDEQRWDREMCWSIYEARGW</sequence>
<dbReference type="InterPro" id="IPR001283">
    <property type="entry name" value="CRISP-related"/>
</dbReference>
<evidence type="ECO:0000313" key="3">
    <source>
        <dbReference type="EMBL" id="PPJ60436.1"/>
    </source>
</evidence>
<dbReference type="InterPro" id="IPR014044">
    <property type="entry name" value="CAP_dom"/>
</dbReference>
<proteinExistence type="predicted"/>
<dbReference type="SUPFAM" id="SSF55797">
    <property type="entry name" value="PR-1-like"/>
    <property type="match status" value="1"/>
</dbReference>
<dbReference type="InterPro" id="IPR035940">
    <property type="entry name" value="CAP_sf"/>
</dbReference>
<comment type="caution">
    <text evidence="3">The sequence shown here is derived from an EMBL/GenBank/DDBJ whole genome shotgun (WGS) entry which is preliminary data.</text>
</comment>
<evidence type="ECO:0000259" key="2">
    <source>
        <dbReference type="SMART" id="SM00198"/>
    </source>
</evidence>
<evidence type="ECO:0000313" key="4">
    <source>
        <dbReference type="Proteomes" id="UP000237631"/>
    </source>
</evidence>
<accession>A0A2S6CL26</accession>
<dbReference type="EMBL" id="PNEN01000271">
    <property type="protein sequence ID" value="PPJ60436.1"/>
    <property type="molecule type" value="Genomic_DNA"/>
</dbReference>
<reference evidence="4" key="1">
    <citation type="journal article" date="2017" name="bioRxiv">
        <title>Conservation of a gene cluster reveals novel cercosporin biosynthetic mechanisms and extends production to the genus Colletotrichum.</title>
        <authorList>
            <person name="de Jonge R."/>
            <person name="Ebert M.K."/>
            <person name="Huitt-Roehl C.R."/>
            <person name="Pal P."/>
            <person name="Suttle J.C."/>
            <person name="Spanner R.E."/>
            <person name="Neubauer J.D."/>
            <person name="Jurick W.M.II."/>
            <person name="Stott K.A."/>
            <person name="Secor G.A."/>
            <person name="Thomma B.P.H.J."/>
            <person name="Van de Peer Y."/>
            <person name="Townsend C.A."/>
            <person name="Bolton M.D."/>
        </authorList>
    </citation>
    <scope>NUCLEOTIDE SEQUENCE [LARGE SCALE GENOMIC DNA]</scope>
    <source>
        <strain evidence="4">CBS538.71</strain>
    </source>
</reference>
<dbReference type="Proteomes" id="UP000237631">
    <property type="component" value="Unassembled WGS sequence"/>
</dbReference>
<organism evidence="3 4">
    <name type="scientific">Cercospora berteroae</name>
    <dbReference type="NCBI Taxonomy" id="357750"/>
    <lineage>
        <taxon>Eukaryota</taxon>
        <taxon>Fungi</taxon>
        <taxon>Dikarya</taxon>
        <taxon>Ascomycota</taxon>
        <taxon>Pezizomycotina</taxon>
        <taxon>Dothideomycetes</taxon>
        <taxon>Dothideomycetidae</taxon>
        <taxon>Mycosphaerellales</taxon>
        <taxon>Mycosphaerellaceae</taxon>
        <taxon>Cercospora</taxon>
    </lineage>
</organism>
<dbReference type="Pfam" id="PF00188">
    <property type="entry name" value="CAP"/>
    <property type="match status" value="1"/>
</dbReference>
<name>A0A2S6CL26_9PEZI</name>